<dbReference type="EMBL" id="BAABIA010000002">
    <property type="protein sequence ID" value="GAA5136902.1"/>
    <property type="molecule type" value="Genomic_DNA"/>
</dbReference>
<comment type="caution">
    <text evidence="1">The sequence shown here is derived from an EMBL/GenBank/DDBJ whole genome shotgun (WGS) entry which is preliminary data.</text>
</comment>
<dbReference type="Proteomes" id="UP001499852">
    <property type="component" value="Unassembled WGS sequence"/>
</dbReference>
<evidence type="ECO:0000313" key="2">
    <source>
        <dbReference type="Proteomes" id="UP001499852"/>
    </source>
</evidence>
<organism evidence="1 2">
    <name type="scientific">Prosthecobacter algae</name>
    <dbReference type="NCBI Taxonomy" id="1144682"/>
    <lineage>
        <taxon>Bacteria</taxon>
        <taxon>Pseudomonadati</taxon>
        <taxon>Verrucomicrobiota</taxon>
        <taxon>Verrucomicrobiia</taxon>
        <taxon>Verrucomicrobiales</taxon>
        <taxon>Verrucomicrobiaceae</taxon>
        <taxon>Prosthecobacter</taxon>
    </lineage>
</organism>
<protein>
    <submittedName>
        <fullName evidence="1">Uncharacterized protein</fullName>
    </submittedName>
</protein>
<sequence length="298" mass="33673">MEKEQDFEQSVPFRHLNKSDQTPTVIPFSNVLVLSTALAVVLPVHVWSQEPVPPNSIAASAGEFVARVIFWTEDQTPADFLEMAGQHTKARWRTMYRPQPPSPTADRNKAAFTLGSLIGETFLIWEAGDSQQFRNNNQDIVTYCRMLGLGEKMKPRLMAQAKMAEMDEWKDLRQEIVDGHQELLRLLREQMDDDLAVLVDIGAWMRSLEIVSKLVVEIPDVDKRPLCIGSPALLADLRQDFATLGETTRRSALVQPVIGVLTELEKVWNDKNTGPPTQSMVARTHDQLRGLMEELTLK</sequence>
<reference evidence="2" key="1">
    <citation type="journal article" date="2019" name="Int. J. Syst. Evol. Microbiol.">
        <title>The Global Catalogue of Microorganisms (GCM) 10K type strain sequencing project: providing services to taxonomists for standard genome sequencing and annotation.</title>
        <authorList>
            <consortium name="The Broad Institute Genomics Platform"/>
            <consortium name="The Broad Institute Genome Sequencing Center for Infectious Disease"/>
            <person name="Wu L."/>
            <person name="Ma J."/>
        </authorList>
    </citation>
    <scope>NUCLEOTIDE SEQUENCE [LARGE SCALE GENOMIC DNA]</scope>
    <source>
        <strain evidence="2">JCM 18053</strain>
    </source>
</reference>
<evidence type="ECO:0000313" key="1">
    <source>
        <dbReference type="EMBL" id="GAA5136902.1"/>
    </source>
</evidence>
<accession>A0ABP9NY74</accession>
<gene>
    <name evidence="1" type="ORF">GCM10023213_12730</name>
</gene>
<name>A0ABP9NY74_9BACT</name>
<proteinExistence type="predicted"/>
<keyword evidence="2" id="KW-1185">Reference proteome</keyword>